<dbReference type="Gene3D" id="3.90.1140.10">
    <property type="entry name" value="Cyclic phosphodiesterase"/>
    <property type="match status" value="1"/>
</dbReference>
<dbReference type="InterPro" id="IPR014051">
    <property type="entry name" value="Phosphoesterase_HXTX"/>
</dbReference>
<dbReference type="PANTHER" id="PTHR35561:SF1">
    <property type="entry name" value="RNA 2',3'-CYCLIC PHOSPHODIESTERASE"/>
    <property type="match status" value="1"/>
</dbReference>
<evidence type="ECO:0000313" key="3">
    <source>
        <dbReference type="EMBL" id="GAG11806.1"/>
    </source>
</evidence>
<accession>X0WGI2</accession>
<gene>
    <name evidence="3" type="ORF">S01H1_37362</name>
</gene>
<keyword evidence="1" id="KW-0378">Hydrolase</keyword>
<dbReference type="SUPFAM" id="SSF55144">
    <property type="entry name" value="LigT-like"/>
    <property type="match status" value="1"/>
</dbReference>
<comment type="caution">
    <text evidence="3">The sequence shown here is derived from an EMBL/GenBank/DDBJ whole genome shotgun (WGS) entry which is preliminary data.</text>
</comment>
<dbReference type="InterPro" id="IPR009097">
    <property type="entry name" value="Cyclic_Pdiesterase"/>
</dbReference>
<name>X0WGI2_9ZZZZ</name>
<evidence type="ECO:0000259" key="2">
    <source>
        <dbReference type="Pfam" id="PF02834"/>
    </source>
</evidence>
<sequence>MRCFIAIDIGEEIRRALSDLQRKVQDAAQLNRGCVRWVKPENIHLTLKFLGEIKDQKSIEVCDIVADVVSGHNCFELGIESLGHFGGRNARALWVGTGAGSDNLCRLQKDLEQRLASAGWPEDEREFAGHLTLCRIKDNRAGIKLAQTAEEYKNLKLGTVRVDSVSVYHSRLTPAGPVYTVLGNYKLQ</sequence>
<dbReference type="EMBL" id="BARS01023464">
    <property type="protein sequence ID" value="GAG11806.1"/>
    <property type="molecule type" value="Genomic_DNA"/>
</dbReference>
<protein>
    <recommendedName>
        <fullName evidence="2">Phosphoesterase HXTX domain-containing protein</fullName>
    </recommendedName>
</protein>
<dbReference type="Pfam" id="PF02834">
    <property type="entry name" value="LigT_PEase"/>
    <property type="match status" value="2"/>
</dbReference>
<dbReference type="NCBIfam" id="TIGR02258">
    <property type="entry name" value="2_5_ligase"/>
    <property type="match status" value="1"/>
</dbReference>
<evidence type="ECO:0000256" key="1">
    <source>
        <dbReference type="ARBA" id="ARBA00022801"/>
    </source>
</evidence>
<dbReference type="GO" id="GO:0008664">
    <property type="term" value="F:RNA 2',3'-cyclic 3'-phosphodiesterase activity"/>
    <property type="evidence" value="ECO:0007669"/>
    <property type="project" value="InterPro"/>
</dbReference>
<dbReference type="GO" id="GO:0004113">
    <property type="term" value="F:2',3'-cyclic-nucleotide 3'-phosphodiesterase activity"/>
    <property type="evidence" value="ECO:0007669"/>
    <property type="project" value="InterPro"/>
</dbReference>
<dbReference type="HAMAP" id="MF_01940">
    <property type="entry name" value="RNA_CPDase"/>
    <property type="match status" value="1"/>
</dbReference>
<dbReference type="PANTHER" id="PTHR35561">
    <property type="entry name" value="RNA 2',3'-CYCLIC PHOSPHODIESTERASE"/>
    <property type="match status" value="1"/>
</dbReference>
<reference evidence="3" key="1">
    <citation type="journal article" date="2014" name="Front. Microbiol.">
        <title>High frequency of phylogenetically diverse reductive dehalogenase-homologous genes in deep subseafloor sedimentary metagenomes.</title>
        <authorList>
            <person name="Kawai M."/>
            <person name="Futagami T."/>
            <person name="Toyoda A."/>
            <person name="Takaki Y."/>
            <person name="Nishi S."/>
            <person name="Hori S."/>
            <person name="Arai W."/>
            <person name="Tsubouchi T."/>
            <person name="Morono Y."/>
            <person name="Uchiyama I."/>
            <person name="Ito T."/>
            <person name="Fujiyama A."/>
            <person name="Inagaki F."/>
            <person name="Takami H."/>
        </authorList>
    </citation>
    <scope>NUCLEOTIDE SEQUENCE</scope>
    <source>
        <strain evidence="3">Expedition CK06-06</strain>
    </source>
</reference>
<organism evidence="3">
    <name type="scientific">marine sediment metagenome</name>
    <dbReference type="NCBI Taxonomy" id="412755"/>
    <lineage>
        <taxon>unclassified sequences</taxon>
        <taxon>metagenomes</taxon>
        <taxon>ecological metagenomes</taxon>
    </lineage>
</organism>
<dbReference type="InterPro" id="IPR004175">
    <property type="entry name" value="RNA_CPDase"/>
</dbReference>
<dbReference type="AlphaFoldDB" id="X0WGI2"/>
<proteinExistence type="inferred from homology"/>
<feature type="domain" description="Phosphoesterase HXTX" evidence="2">
    <location>
        <begin position="100"/>
        <end position="179"/>
    </location>
</feature>
<feature type="domain" description="Phosphoesterase HXTX" evidence="2">
    <location>
        <begin position="8"/>
        <end position="94"/>
    </location>
</feature>